<dbReference type="PANTHER" id="PTHR11803">
    <property type="entry name" value="2-IMINOBUTANOATE/2-IMINOPROPANOATE DEAMINASE RIDA"/>
    <property type="match status" value="1"/>
</dbReference>
<reference evidence="1 2" key="1">
    <citation type="submission" date="2018-01" db="EMBL/GenBank/DDBJ databases">
        <title>Denitrification phenotypes of diverse strains of Pseudomonas stutzeri.</title>
        <authorList>
            <person name="Milligan D.A."/>
            <person name="Bergaust L."/>
            <person name="Bakken L.R."/>
            <person name="Frostegard A."/>
        </authorList>
    </citation>
    <scope>NUCLEOTIDE SEQUENCE [LARGE SCALE GENOMIC DNA]</scope>
    <source>
        <strain evidence="1 2">24a13</strain>
    </source>
</reference>
<dbReference type="PANTHER" id="PTHR11803:SF39">
    <property type="entry name" value="2-IMINOBUTANOATE_2-IMINOPROPANOATE DEAMINASE"/>
    <property type="match status" value="1"/>
</dbReference>
<gene>
    <name evidence="1" type="ORF">CXK91_06775</name>
</gene>
<comment type="caution">
    <text evidence="1">The sequence shown here is derived from an EMBL/GenBank/DDBJ whole genome shotgun (WGS) entry which is preliminary data.</text>
</comment>
<evidence type="ECO:0000313" key="2">
    <source>
        <dbReference type="Proteomes" id="UP000237068"/>
    </source>
</evidence>
<dbReference type="InterPro" id="IPR006175">
    <property type="entry name" value="YjgF/YER057c/UK114"/>
</dbReference>
<dbReference type="CDD" id="cd00448">
    <property type="entry name" value="YjgF_YER057c_UK114_family"/>
    <property type="match status" value="1"/>
</dbReference>
<evidence type="ECO:0000313" key="1">
    <source>
        <dbReference type="EMBL" id="POH84250.1"/>
    </source>
</evidence>
<name>A0A2S4AS02_STUST</name>
<organism evidence="1 2">
    <name type="scientific">Stutzerimonas stutzeri</name>
    <name type="common">Pseudomonas stutzeri</name>
    <dbReference type="NCBI Taxonomy" id="316"/>
    <lineage>
        <taxon>Bacteria</taxon>
        <taxon>Pseudomonadati</taxon>
        <taxon>Pseudomonadota</taxon>
        <taxon>Gammaproteobacteria</taxon>
        <taxon>Pseudomonadales</taxon>
        <taxon>Pseudomonadaceae</taxon>
        <taxon>Stutzerimonas</taxon>
    </lineage>
</organism>
<dbReference type="AlphaFoldDB" id="A0A2S4AS02"/>
<dbReference type="Gene3D" id="3.30.1330.40">
    <property type="entry name" value="RutC-like"/>
    <property type="match status" value="1"/>
</dbReference>
<dbReference type="Pfam" id="PF01042">
    <property type="entry name" value="Ribonuc_L-PSP"/>
    <property type="match status" value="1"/>
</dbReference>
<dbReference type="RefSeq" id="WP_103455410.1">
    <property type="nucleotide sequence ID" value="NZ_JAMOHQ010000015.1"/>
</dbReference>
<accession>A0A2S4AS02</accession>
<dbReference type="Proteomes" id="UP000237068">
    <property type="component" value="Unassembled WGS sequence"/>
</dbReference>
<protein>
    <submittedName>
        <fullName evidence="1">Reactive intermediate/imine deaminase</fullName>
    </submittedName>
</protein>
<dbReference type="OrthoDB" id="8684161at2"/>
<dbReference type="GO" id="GO:0005829">
    <property type="term" value="C:cytosol"/>
    <property type="evidence" value="ECO:0007669"/>
    <property type="project" value="TreeGrafter"/>
</dbReference>
<dbReference type="GO" id="GO:0019239">
    <property type="term" value="F:deaminase activity"/>
    <property type="evidence" value="ECO:0007669"/>
    <property type="project" value="TreeGrafter"/>
</dbReference>
<proteinExistence type="predicted"/>
<dbReference type="EMBL" id="PPXG01000002">
    <property type="protein sequence ID" value="POH84250.1"/>
    <property type="molecule type" value="Genomic_DNA"/>
</dbReference>
<dbReference type="InterPro" id="IPR035959">
    <property type="entry name" value="RutC-like_sf"/>
</dbReference>
<dbReference type="SUPFAM" id="SSF55298">
    <property type="entry name" value="YjgF-like"/>
    <property type="match status" value="1"/>
</dbReference>
<sequence>MKVETISPAGMFEPIGPYSHIAKAGPFITISGTPGVDPATSQLAGDDAYSQARQIVRNLRSMLAEVGASLSDVMHVHVFLKQVEDFQEMNRAYLEEFGAHQPARTVICIADLPKEGALMTMNLTAFAQLDGNHGV</sequence>